<dbReference type="InterPro" id="IPR016181">
    <property type="entry name" value="Acyl_CoA_acyltransferase"/>
</dbReference>
<evidence type="ECO:0000256" key="2">
    <source>
        <dbReference type="ARBA" id="ARBA00023315"/>
    </source>
</evidence>
<protein>
    <recommendedName>
        <fullName evidence="3">N-acetyltransferase domain-containing protein</fullName>
    </recommendedName>
</protein>
<evidence type="ECO:0000313" key="4">
    <source>
        <dbReference type="EMBL" id="KNX36498.1"/>
    </source>
</evidence>
<evidence type="ECO:0000313" key="5">
    <source>
        <dbReference type="Proteomes" id="UP000037397"/>
    </source>
</evidence>
<gene>
    <name evidence="4" type="ORF">VV01_03955</name>
</gene>
<accession>A0A0L6CG58</accession>
<dbReference type="Gene3D" id="3.40.630.30">
    <property type="match status" value="1"/>
</dbReference>
<sequence>MNDNRSESDLTCALRVGMRIVVRSRLDAEPGSPSLTDTVGELVATSPEALEVRTRRGDVTIERDRVVAAKEVPPAPSRRGRPHLAISMTDLQELMVAGMPPLRRDWLGRWLLRSADGYTGRGNSLLPLGDPGLPLGSAMAEVERWYADRGRPPLVQLFGPVGFAVAEDPIGAWALDHDWQVFQQTLVMTAPADLLAAASAPDVRVEALARPDERWWSGTTGREQEHRATLAAMLDQVDDGAYLVATVDGQVAAIGRAAFSQGWAGVFAVHVLPAFRRRGLARAVMRAAAAEAQTRGVRSAYLQVSADNDAAVGLYRSLGFDVHHEYWYAKPH</sequence>
<dbReference type="Proteomes" id="UP000037397">
    <property type="component" value="Unassembled WGS sequence"/>
</dbReference>
<dbReference type="Pfam" id="PF24551">
    <property type="entry name" value="SH3_Rv0428c"/>
    <property type="match status" value="1"/>
</dbReference>
<dbReference type="InterPro" id="IPR000182">
    <property type="entry name" value="GNAT_dom"/>
</dbReference>
<feature type="domain" description="N-acetyltransferase" evidence="3">
    <location>
        <begin position="195"/>
        <end position="332"/>
    </location>
</feature>
<dbReference type="PANTHER" id="PTHR43877">
    <property type="entry name" value="AMINOALKYLPHOSPHONATE N-ACETYLTRANSFERASE-RELATED-RELATED"/>
    <property type="match status" value="1"/>
</dbReference>
<dbReference type="EMBL" id="LAIR01000002">
    <property type="protein sequence ID" value="KNX36498.1"/>
    <property type="molecule type" value="Genomic_DNA"/>
</dbReference>
<evidence type="ECO:0000259" key="3">
    <source>
        <dbReference type="PROSITE" id="PS51186"/>
    </source>
</evidence>
<dbReference type="GO" id="GO:0016747">
    <property type="term" value="F:acyltransferase activity, transferring groups other than amino-acyl groups"/>
    <property type="evidence" value="ECO:0007669"/>
    <property type="project" value="InterPro"/>
</dbReference>
<dbReference type="SUPFAM" id="SSF55729">
    <property type="entry name" value="Acyl-CoA N-acyltransferases (Nat)"/>
    <property type="match status" value="1"/>
</dbReference>
<evidence type="ECO:0000256" key="1">
    <source>
        <dbReference type="ARBA" id="ARBA00022679"/>
    </source>
</evidence>
<dbReference type="Pfam" id="PF24553">
    <property type="entry name" value="Rv0428c_C"/>
    <property type="match status" value="1"/>
</dbReference>
<organism evidence="4 5">
    <name type="scientific">Luteipulveratus halotolerans</name>
    <dbReference type="NCBI Taxonomy" id="1631356"/>
    <lineage>
        <taxon>Bacteria</taxon>
        <taxon>Bacillati</taxon>
        <taxon>Actinomycetota</taxon>
        <taxon>Actinomycetes</taxon>
        <taxon>Micrococcales</taxon>
        <taxon>Dermacoccaceae</taxon>
        <taxon>Luteipulveratus</taxon>
    </lineage>
</organism>
<comment type="caution">
    <text evidence="4">The sequence shown here is derived from an EMBL/GenBank/DDBJ whole genome shotgun (WGS) entry which is preliminary data.</text>
</comment>
<keyword evidence="2" id="KW-0012">Acyltransferase</keyword>
<dbReference type="InterPro" id="IPR050832">
    <property type="entry name" value="Bact_Acetyltransf"/>
</dbReference>
<dbReference type="AlphaFoldDB" id="A0A0L6CG58"/>
<name>A0A0L6CG58_9MICO</name>
<dbReference type="PATRIC" id="fig|1631356.3.peg.723"/>
<keyword evidence="1" id="KW-0808">Transferase</keyword>
<dbReference type="OrthoDB" id="9775595at2"/>
<dbReference type="STRING" id="1631356.VV01_03955"/>
<dbReference type="InterPro" id="IPR056935">
    <property type="entry name" value="Rv0428c-like_C"/>
</dbReference>
<reference evidence="5" key="1">
    <citation type="submission" date="2015-03" db="EMBL/GenBank/DDBJ databases">
        <title>Luteipulveratus halotolerans sp. nov., a novel actinobacterium (Dermacoccaceae) from Sarawak, Malaysia.</title>
        <authorList>
            <person name="Juboi H."/>
            <person name="Basik A."/>
            <person name="Shamsul S.S."/>
            <person name="Arnold P."/>
            <person name="Schmitt E.K."/>
            <person name="Sanglier J.-J."/>
            <person name="Yeo T."/>
        </authorList>
    </citation>
    <scope>NUCLEOTIDE SEQUENCE [LARGE SCALE GENOMIC DNA]</scope>
    <source>
        <strain evidence="5">C296001</strain>
    </source>
</reference>
<dbReference type="RefSeq" id="WP_050668757.1">
    <property type="nucleotide sequence ID" value="NZ_LAIR01000002.1"/>
</dbReference>
<keyword evidence="5" id="KW-1185">Reference proteome</keyword>
<dbReference type="PROSITE" id="PS51186">
    <property type="entry name" value="GNAT"/>
    <property type="match status" value="1"/>
</dbReference>
<dbReference type="InterPro" id="IPR056934">
    <property type="entry name" value="SH3_Rv0428c"/>
</dbReference>
<proteinExistence type="predicted"/>